<dbReference type="STRING" id="560819.SAMN05428998_103135"/>
<dbReference type="Pfam" id="PF00072">
    <property type="entry name" value="Response_reg"/>
    <property type="match status" value="1"/>
</dbReference>
<dbReference type="SMART" id="SM00421">
    <property type="entry name" value="HTH_LUXR"/>
    <property type="match status" value="1"/>
</dbReference>
<dbReference type="PRINTS" id="PR00038">
    <property type="entry name" value="HTHLUXR"/>
</dbReference>
<dbReference type="Gene3D" id="3.40.50.2300">
    <property type="match status" value="1"/>
</dbReference>
<dbReference type="CDD" id="cd06170">
    <property type="entry name" value="LuxR_C_like"/>
    <property type="match status" value="1"/>
</dbReference>
<keyword evidence="1" id="KW-0805">Transcription regulation</keyword>
<reference evidence="8 9" key="1">
    <citation type="submission" date="2017-04" db="EMBL/GenBank/DDBJ databases">
        <authorList>
            <person name="Afonso C.L."/>
            <person name="Miller P.J."/>
            <person name="Scott M.A."/>
            <person name="Spackman E."/>
            <person name="Goraichik I."/>
            <person name="Dimitrov K.M."/>
            <person name="Suarez D.L."/>
            <person name="Swayne D.E."/>
        </authorList>
    </citation>
    <scope>NUCLEOTIDE SEQUENCE [LARGE SCALE GENOMIC DNA]</scope>
    <source>
        <strain evidence="8 9">USBA 355</strain>
    </source>
</reference>
<evidence type="ECO:0000259" key="7">
    <source>
        <dbReference type="PROSITE" id="PS50110"/>
    </source>
</evidence>
<proteinExistence type="predicted"/>
<dbReference type="GO" id="GO:0000160">
    <property type="term" value="P:phosphorelay signal transduction system"/>
    <property type="evidence" value="ECO:0007669"/>
    <property type="project" value="InterPro"/>
</dbReference>
<protein>
    <submittedName>
        <fullName evidence="8">Two component transcriptional regulator, LuxR family</fullName>
    </submittedName>
</protein>
<evidence type="ECO:0000256" key="3">
    <source>
        <dbReference type="ARBA" id="ARBA00023163"/>
    </source>
</evidence>
<dbReference type="InterPro" id="IPR036388">
    <property type="entry name" value="WH-like_DNA-bd_sf"/>
</dbReference>
<dbReference type="GO" id="GO:0003677">
    <property type="term" value="F:DNA binding"/>
    <property type="evidence" value="ECO:0007669"/>
    <property type="project" value="UniProtKB-KW"/>
</dbReference>
<dbReference type="InterPro" id="IPR000792">
    <property type="entry name" value="Tscrpt_reg_LuxR_C"/>
</dbReference>
<feature type="coiled-coil region" evidence="5">
    <location>
        <begin position="154"/>
        <end position="181"/>
    </location>
</feature>
<dbReference type="Gene3D" id="1.10.10.10">
    <property type="entry name" value="Winged helix-like DNA-binding domain superfamily/Winged helix DNA-binding domain"/>
    <property type="match status" value="1"/>
</dbReference>
<dbReference type="PANTHER" id="PTHR44688:SF16">
    <property type="entry name" value="DNA-BINDING TRANSCRIPTIONAL ACTIVATOR DEVR_DOSR"/>
    <property type="match status" value="1"/>
</dbReference>
<dbReference type="PROSITE" id="PS50110">
    <property type="entry name" value="RESPONSE_REGULATORY"/>
    <property type="match status" value="1"/>
</dbReference>
<keyword evidence="4" id="KW-0597">Phosphoprotein</keyword>
<dbReference type="GO" id="GO:0006355">
    <property type="term" value="P:regulation of DNA-templated transcription"/>
    <property type="evidence" value="ECO:0007669"/>
    <property type="project" value="InterPro"/>
</dbReference>
<dbReference type="PROSITE" id="PS00622">
    <property type="entry name" value="HTH_LUXR_1"/>
    <property type="match status" value="1"/>
</dbReference>
<dbReference type="PROSITE" id="PS50043">
    <property type="entry name" value="HTH_LUXR_2"/>
    <property type="match status" value="1"/>
</dbReference>
<dbReference type="AlphaFoldDB" id="A0A1Y6BGZ6"/>
<keyword evidence="5" id="KW-0175">Coiled coil</keyword>
<evidence type="ECO:0000256" key="4">
    <source>
        <dbReference type="PROSITE-ProRule" id="PRU00169"/>
    </source>
</evidence>
<dbReference type="InterPro" id="IPR016032">
    <property type="entry name" value="Sig_transdc_resp-reg_C-effctor"/>
</dbReference>
<dbReference type="InterPro" id="IPR001789">
    <property type="entry name" value="Sig_transdc_resp-reg_receiver"/>
</dbReference>
<keyword evidence="2" id="KW-0238">DNA-binding</keyword>
<feature type="domain" description="Response regulatory" evidence="7">
    <location>
        <begin position="34"/>
        <end position="148"/>
    </location>
</feature>
<dbReference type="EMBL" id="FWZX01000003">
    <property type="protein sequence ID" value="SMF03447.1"/>
    <property type="molecule type" value="Genomic_DNA"/>
</dbReference>
<dbReference type="InterPro" id="IPR011006">
    <property type="entry name" value="CheY-like_superfamily"/>
</dbReference>
<keyword evidence="3" id="KW-0804">Transcription</keyword>
<evidence type="ECO:0000313" key="8">
    <source>
        <dbReference type="EMBL" id="SMF03447.1"/>
    </source>
</evidence>
<dbReference type="SMART" id="SM00448">
    <property type="entry name" value="REC"/>
    <property type="match status" value="1"/>
</dbReference>
<name>A0A1Y6BGZ6_9PROT</name>
<dbReference type="SUPFAM" id="SSF52172">
    <property type="entry name" value="CheY-like"/>
    <property type="match status" value="1"/>
</dbReference>
<dbReference type="Pfam" id="PF00196">
    <property type="entry name" value="GerE"/>
    <property type="match status" value="1"/>
</dbReference>
<evidence type="ECO:0000259" key="6">
    <source>
        <dbReference type="PROSITE" id="PS50043"/>
    </source>
</evidence>
<evidence type="ECO:0000256" key="1">
    <source>
        <dbReference type="ARBA" id="ARBA00023015"/>
    </source>
</evidence>
<gene>
    <name evidence="8" type="ORF">SAMN05428998_103135</name>
</gene>
<feature type="domain" description="HTH luxR-type" evidence="6">
    <location>
        <begin position="164"/>
        <end position="229"/>
    </location>
</feature>
<dbReference type="Proteomes" id="UP000192917">
    <property type="component" value="Unassembled WGS sequence"/>
</dbReference>
<evidence type="ECO:0000256" key="2">
    <source>
        <dbReference type="ARBA" id="ARBA00023125"/>
    </source>
</evidence>
<evidence type="ECO:0000256" key="5">
    <source>
        <dbReference type="SAM" id="Coils"/>
    </source>
</evidence>
<keyword evidence="9" id="KW-1185">Reference proteome</keyword>
<accession>A0A1Y6BGZ6</accession>
<evidence type="ECO:0000313" key="9">
    <source>
        <dbReference type="Proteomes" id="UP000192917"/>
    </source>
</evidence>
<dbReference type="PANTHER" id="PTHR44688">
    <property type="entry name" value="DNA-BINDING TRANSCRIPTIONAL ACTIVATOR DEVR_DOSR"/>
    <property type="match status" value="1"/>
</dbReference>
<organism evidence="8 9">
    <name type="scientific">Tistlia consotensis USBA 355</name>
    <dbReference type="NCBI Taxonomy" id="560819"/>
    <lineage>
        <taxon>Bacteria</taxon>
        <taxon>Pseudomonadati</taxon>
        <taxon>Pseudomonadota</taxon>
        <taxon>Alphaproteobacteria</taxon>
        <taxon>Rhodospirillales</taxon>
        <taxon>Rhodovibrionaceae</taxon>
        <taxon>Tistlia</taxon>
    </lineage>
</organism>
<dbReference type="RefSeq" id="WP_200808417.1">
    <property type="nucleotide sequence ID" value="NZ_FWZX01000003.1"/>
</dbReference>
<sequence>MTVMSDLVAATATSRDLRLSRATPTLAPPCRMPTVFVVGDKVAVRDLLGILLRPSGWQVEIFATLEQFLSRPPVPGPSCLVVDVALPDLKGLEFQHRIAADHRETPVVLVRGHGEVLMVVQAASDRASRITSEGPHGGDLPSAIGHALECSEAALRQAAELQELRRRYAALSRREQEVMALVVAGLMNKQVGGDLGISEITVKAHRGRVMRKMEVRSLADLVGIAARLGVRASLAAARRPLLARRVVPMTTSVLRERAR</sequence>
<feature type="modified residue" description="4-aspartylphosphate" evidence="4">
    <location>
        <position position="83"/>
    </location>
</feature>
<dbReference type="SUPFAM" id="SSF46894">
    <property type="entry name" value="C-terminal effector domain of the bipartite response regulators"/>
    <property type="match status" value="1"/>
</dbReference>